<comment type="caution">
    <text evidence="4">The sequence shown here is derived from an EMBL/GenBank/DDBJ whole genome shotgun (WGS) entry which is preliminary data.</text>
</comment>
<reference evidence="4" key="1">
    <citation type="journal article" date="2018" name="Genome Biol.">
        <title>SKESA: strategic k-mer extension for scrupulous assemblies.</title>
        <authorList>
            <person name="Souvorov A."/>
            <person name="Agarwala R."/>
            <person name="Lipman D.J."/>
        </authorList>
    </citation>
    <scope>NUCLEOTIDE SEQUENCE</scope>
    <source>
        <strain evidence="4">O50</strain>
    </source>
</reference>
<evidence type="ECO:0000259" key="3">
    <source>
        <dbReference type="Pfam" id="PF17891"/>
    </source>
</evidence>
<dbReference type="Gene3D" id="3.40.5.80">
    <property type="match status" value="1"/>
</dbReference>
<dbReference type="InterPro" id="IPR041227">
    <property type="entry name" value="FluMu_N"/>
</dbReference>
<evidence type="ECO:0000313" key="4">
    <source>
        <dbReference type="EMBL" id="HAT3896920.1"/>
    </source>
</evidence>
<keyword evidence="1" id="KW-0175">Coiled coil</keyword>
<evidence type="ECO:0000256" key="2">
    <source>
        <dbReference type="SAM" id="MobiDB-lite"/>
    </source>
</evidence>
<protein>
    <recommendedName>
        <fullName evidence="3">Mu-like prophage FluMu N-terminal domain-containing protein</fullName>
    </recommendedName>
</protein>
<feature type="compositionally biased region" description="Basic and acidic residues" evidence="2">
    <location>
        <begin position="136"/>
        <end position="146"/>
    </location>
</feature>
<feature type="domain" description="Mu-like prophage FluMu N-terminal" evidence="3">
    <location>
        <begin position="7"/>
        <end position="50"/>
    </location>
</feature>
<proteinExistence type="predicted"/>
<feature type="region of interest" description="Disordered" evidence="2">
    <location>
        <begin position="119"/>
        <end position="146"/>
    </location>
</feature>
<reference evidence="4" key="2">
    <citation type="submission" date="2020-09" db="EMBL/GenBank/DDBJ databases">
        <authorList>
            <consortium name="NCBI Pathogen Detection Project"/>
        </authorList>
    </citation>
    <scope>NUCLEOTIDE SEQUENCE</scope>
    <source>
        <strain evidence="4">O50</strain>
    </source>
</reference>
<dbReference type="EMBL" id="DACSXJ010000006">
    <property type="protein sequence ID" value="HAT3896920.1"/>
    <property type="molecule type" value="Genomic_DNA"/>
</dbReference>
<evidence type="ECO:0000256" key="1">
    <source>
        <dbReference type="SAM" id="Coils"/>
    </source>
</evidence>
<dbReference type="AlphaFoldDB" id="A0A8H9Q9J1"/>
<dbReference type="Proteomes" id="UP000855471">
    <property type="component" value="Unassembled WGS sequence"/>
</dbReference>
<name>A0A8H9Q9J1_CITFR</name>
<feature type="coiled-coil region" evidence="1">
    <location>
        <begin position="70"/>
        <end position="104"/>
    </location>
</feature>
<dbReference type="Pfam" id="PF17891">
    <property type="entry name" value="FluMu_N"/>
    <property type="match status" value="1"/>
</dbReference>
<accession>A0A8H9Q9J1</accession>
<sequence length="146" mass="15349">MPIQITAKRDGFRRCGIAHSETTTTYGDDYFTQAQLQELKSEPNLIVIEVAEGAETGNVHTALVDAGNRIVELEAVVLQLNSDASELKSKLDTVTAERDELAAKLGLLTATGSDGTQVAELAQDTKAGAADEAGSADDKTSGKKKG</sequence>
<dbReference type="SUPFAM" id="SSF160059">
    <property type="entry name" value="PriA/YqbF domain"/>
    <property type="match status" value="1"/>
</dbReference>
<organism evidence="4">
    <name type="scientific">Citrobacter freundii</name>
    <dbReference type="NCBI Taxonomy" id="546"/>
    <lineage>
        <taxon>Bacteria</taxon>
        <taxon>Pseudomonadati</taxon>
        <taxon>Pseudomonadota</taxon>
        <taxon>Gammaproteobacteria</taxon>
        <taxon>Enterobacterales</taxon>
        <taxon>Enterobacteriaceae</taxon>
        <taxon>Citrobacter</taxon>
        <taxon>Citrobacter freundii complex</taxon>
    </lineage>
</organism>
<dbReference type="RefSeq" id="WP_003030347.1">
    <property type="nucleotide sequence ID" value="NZ_JAQHZD010000028.1"/>
</dbReference>
<gene>
    <name evidence="4" type="ORF">I9Y29_001331</name>
</gene>